<keyword evidence="5" id="KW-0255">Endonuclease</keyword>
<evidence type="ECO:0000313" key="5">
    <source>
        <dbReference type="EMBL" id="QXJ22442.1"/>
    </source>
</evidence>
<dbReference type="CDD" id="cd17517">
    <property type="entry name" value="RMtype1_S_EcoKI_StySPI-TRD2-CR2_like"/>
    <property type="match status" value="1"/>
</dbReference>
<dbReference type="RefSeq" id="WP_231335687.1">
    <property type="nucleotide sequence ID" value="NZ_CP059572.1"/>
</dbReference>
<evidence type="ECO:0000256" key="2">
    <source>
        <dbReference type="ARBA" id="ARBA00022747"/>
    </source>
</evidence>
<organism evidence="5 6">
    <name type="scientific">Actinomadura graeca</name>
    <dbReference type="NCBI Taxonomy" id="2750812"/>
    <lineage>
        <taxon>Bacteria</taxon>
        <taxon>Bacillati</taxon>
        <taxon>Actinomycetota</taxon>
        <taxon>Actinomycetes</taxon>
        <taxon>Streptosporangiales</taxon>
        <taxon>Thermomonosporaceae</taxon>
        <taxon>Actinomadura</taxon>
    </lineage>
</organism>
<evidence type="ECO:0000313" key="6">
    <source>
        <dbReference type="Proteomes" id="UP001049518"/>
    </source>
</evidence>
<evidence type="ECO:0000259" key="4">
    <source>
        <dbReference type="Pfam" id="PF01420"/>
    </source>
</evidence>
<dbReference type="InterPro" id="IPR044946">
    <property type="entry name" value="Restrct_endonuc_typeI_TRD_sf"/>
</dbReference>
<dbReference type="EMBL" id="CP059572">
    <property type="protein sequence ID" value="QXJ22442.1"/>
    <property type="molecule type" value="Genomic_DNA"/>
</dbReference>
<dbReference type="InterPro" id="IPR000055">
    <property type="entry name" value="Restrct_endonuc_typeI_TRD"/>
</dbReference>
<accession>A0ABX8QUM7</accession>
<name>A0ABX8QUM7_9ACTN</name>
<dbReference type="PANTHER" id="PTHR30408:SF12">
    <property type="entry name" value="TYPE I RESTRICTION ENZYME MJAVIII SPECIFICITY SUBUNIT"/>
    <property type="match status" value="1"/>
</dbReference>
<feature type="domain" description="Type I restriction modification DNA specificity" evidence="4">
    <location>
        <begin position="240"/>
        <end position="363"/>
    </location>
</feature>
<dbReference type="GO" id="GO:0004519">
    <property type="term" value="F:endonuclease activity"/>
    <property type="evidence" value="ECO:0007669"/>
    <property type="project" value="UniProtKB-KW"/>
</dbReference>
<evidence type="ECO:0000256" key="1">
    <source>
        <dbReference type="ARBA" id="ARBA00010923"/>
    </source>
</evidence>
<sequence length="395" mass="44920">MRTYGRVELGEFMVSRGGSIDPAKFTQEEFVLYSIPAFDEGAPQIVCGSEIGSTKQLVQAGDVLLSKIVPHIRRSWIVESDFKRRLIASGEWMLFRSDRFWAPYLRHLLVSDRFHSQFMNTVAGVGGSLLRARPSFVAKIDVPLPSLDEQRKIAEALDQADALRAKQREAVGLLDELTQSIFLEMFGDPLVNPNRWPTHQLATFFAIKPNYGTMTPASKEKKEYLCLRVANIQDWKIDFNNTKYVDLDAKSVARYTVSDGDLLMARAIASQEHLGKAIIARPGANKWAFDSHLMRIRLNESLLLPEFLQAFLRSNGGRRIFLKASRRSAVQFNINAKEMSALEIPAPPLAYQQEFAMRLREVEVVRTLHQSRAEGVDELFKSLQQRAFRGELWED</sequence>
<dbReference type="Proteomes" id="UP001049518">
    <property type="component" value="Chromosome"/>
</dbReference>
<keyword evidence="5" id="KW-0378">Hydrolase</keyword>
<dbReference type="InterPro" id="IPR052021">
    <property type="entry name" value="Type-I_RS_S_subunit"/>
</dbReference>
<proteinExistence type="inferred from homology"/>
<keyword evidence="3" id="KW-0238">DNA-binding</keyword>
<dbReference type="SUPFAM" id="SSF116734">
    <property type="entry name" value="DNA methylase specificity domain"/>
    <property type="match status" value="2"/>
</dbReference>
<keyword evidence="6" id="KW-1185">Reference proteome</keyword>
<gene>
    <name evidence="5" type="ORF">AGRA3207_003440</name>
</gene>
<evidence type="ECO:0000256" key="3">
    <source>
        <dbReference type="ARBA" id="ARBA00023125"/>
    </source>
</evidence>
<keyword evidence="5" id="KW-0540">Nuclease</keyword>
<comment type="similarity">
    <text evidence="1">Belongs to the type-I restriction system S methylase family.</text>
</comment>
<dbReference type="Gene3D" id="3.90.220.20">
    <property type="entry name" value="DNA methylase specificity domains"/>
    <property type="match status" value="2"/>
</dbReference>
<keyword evidence="2" id="KW-0680">Restriction system</keyword>
<dbReference type="PANTHER" id="PTHR30408">
    <property type="entry name" value="TYPE-1 RESTRICTION ENZYME ECOKI SPECIFICITY PROTEIN"/>
    <property type="match status" value="1"/>
</dbReference>
<dbReference type="Pfam" id="PF01420">
    <property type="entry name" value="Methylase_S"/>
    <property type="match status" value="1"/>
</dbReference>
<reference evidence="5" key="1">
    <citation type="submission" date="2020-07" db="EMBL/GenBank/DDBJ databases">
        <authorList>
            <person name="Tarantini F.S."/>
            <person name="Hong K.W."/>
            <person name="Chan K.G."/>
        </authorList>
    </citation>
    <scope>NUCLEOTIDE SEQUENCE</scope>
    <source>
        <strain evidence="5">32-07</strain>
    </source>
</reference>
<protein>
    <submittedName>
        <fullName evidence="5">Restriction endonuclease subunit S</fullName>
    </submittedName>
</protein>